<dbReference type="GO" id="GO:0016567">
    <property type="term" value="P:protein ubiquitination"/>
    <property type="evidence" value="ECO:0007669"/>
    <property type="project" value="UniProtKB-UniPathway"/>
</dbReference>
<gene>
    <name evidence="3" type="ORF">BTJ68_10648</name>
</gene>
<dbReference type="UniPathway" id="UPA00143"/>
<feature type="region of interest" description="Disordered" evidence="1">
    <location>
        <begin position="316"/>
        <end position="707"/>
    </location>
</feature>
<dbReference type="STRING" id="1157616.A0A1Z5T462"/>
<dbReference type="VEuPathDB" id="FungiDB:BTJ68_10648"/>
<keyword evidence="4" id="KW-1185">Reference proteome</keyword>
<feature type="compositionally biased region" description="Low complexity" evidence="1">
    <location>
        <begin position="482"/>
        <end position="499"/>
    </location>
</feature>
<protein>
    <recommendedName>
        <fullName evidence="2">RNA polymerase II elongation factor ELL N-terminal domain-containing protein</fullName>
    </recommendedName>
</protein>
<dbReference type="Gene3D" id="1.10.10.2670">
    <property type="entry name" value="E3 ubiquitin-protein ligase"/>
    <property type="match status" value="1"/>
</dbReference>
<sequence length="776" mass="83124">MEHYDIPSDGIALHGIGRSADYEKSHIGNAVLLKLNDGLLKDIKKASGTKDGVQFMTGNSPNLRIGGRTIDLAISTEAFRNELYASTAAGTLSDLTFSTVVSHRGGPKVHDNKSGDGTAGSDAALAALQNSLASYEQEKQAKQSNIVSSVLPAKGRGATGKNRPVLGAQQSFKALNGGNATARAVTSAPSVSNTEASVRQQALRKPLIHLLAIRPASTEIIASKTHIPKEDLESTLQKIAKQESGKWQLSDKAYRDLDVWSFGYTSPEDRQNAVDNAIRAYDRQRVGKDDQLWQLLLPKEERGKGVILSRLHGGATSQVNRGLTPNYSRSPLPEADKAGESKTSSAINTPKIGASTPRQASGKGDVMKRLLSKDPKKARAMEEAKEKRRKDREVARETNASDREGSKSSKRQAPKKENPKVKSAEIVHSSDDESGEEGEVKEDEITGVDSKLSPEKPKRAEKQKGRPADDKAAAQTTDSKAKSAGKPKAPADPAKSIASLAGKAGTPLGAGKTTPRSTNGLSAPASQHKSQRSPQKPASKPNFPSPLGAARPRVASDVSDRSGIGIQRTKQGVGTPQGLGISNGFRKRHDTVTSDGSSSSSGNDKKRTEERASTKTQQKPTVKSSEDVKPLPANRTTSKLQNGVKRKAETTANSGREEAAKHRKTDSMSSQSQKSHSGSTGTAQSTARTSPEGAEGSGSDSTGSVLDSVTYSQGVNMAEKFRDDYYPAYTKLYDEQAAKEAKGEVITKDERERLWAMHRRLEQMKREIEIASQRGD</sequence>
<dbReference type="GO" id="GO:0008023">
    <property type="term" value="C:transcription elongation factor complex"/>
    <property type="evidence" value="ECO:0007669"/>
    <property type="project" value="InterPro"/>
</dbReference>
<name>A0A1Z5T462_HORWE</name>
<feature type="compositionally biased region" description="Basic and acidic residues" evidence="1">
    <location>
        <begin position="603"/>
        <end position="613"/>
    </location>
</feature>
<dbReference type="InterPro" id="IPR036390">
    <property type="entry name" value="WH_DNA-bd_sf"/>
</dbReference>
<accession>A0A1Z5T462</accession>
<feature type="domain" description="RNA polymerase II elongation factor ELL N-terminal" evidence="2">
    <location>
        <begin position="129"/>
        <end position="270"/>
    </location>
</feature>
<dbReference type="InParanoid" id="A0A1Z5T462"/>
<evidence type="ECO:0000259" key="2">
    <source>
        <dbReference type="Pfam" id="PF10390"/>
    </source>
</evidence>
<feature type="compositionally biased region" description="Basic and acidic residues" evidence="1">
    <location>
        <begin position="414"/>
        <end position="431"/>
    </location>
</feature>
<dbReference type="GO" id="GO:0006368">
    <property type="term" value="P:transcription elongation by RNA polymerase II"/>
    <property type="evidence" value="ECO:0007669"/>
    <property type="project" value="InterPro"/>
</dbReference>
<feature type="compositionally biased region" description="Polar residues" evidence="1">
    <location>
        <begin position="514"/>
        <end position="536"/>
    </location>
</feature>
<dbReference type="Proteomes" id="UP000194280">
    <property type="component" value="Unassembled WGS sequence"/>
</dbReference>
<dbReference type="EMBL" id="MUNK01000129">
    <property type="protein sequence ID" value="OTA30824.1"/>
    <property type="molecule type" value="Genomic_DNA"/>
</dbReference>
<evidence type="ECO:0000256" key="1">
    <source>
        <dbReference type="SAM" id="MobiDB-lite"/>
    </source>
</evidence>
<proteinExistence type="predicted"/>
<comment type="caution">
    <text evidence="3">The sequence shown here is derived from an EMBL/GenBank/DDBJ whole genome shotgun (WGS) entry which is preliminary data.</text>
</comment>
<dbReference type="InterPro" id="IPR019464">
    <property type="entry name" value="ELL_N"/>
</dbReference>
<organism evidence="3 4">
    <name type="scientific">Hortaea werneckii EXF-2000</name>
    <dbReference type="NCBI Taxonomy" id="1157616"/>
    <lineage>
        <taxon>Eukaryota</taxon>
        <taxon>Fungi</taxon>
        <taxon>Dikarya</taxon>
        <taxon>Ascomycota</taxon>
        <taxon>Pezizomycotina</taxon>
        <taxon>Dothideomycetes</taxon>
        <taxon>Dothideomycetidae</taxon>
        <taxon>Mycosphaerellales</taxon>
        <taxon>Teratosphaeriaceae</taxon>
        <taxon>Hortaea</taxon>
    </lineage>
</organism>
<evidence type="ECO:0000313" key="4">
    <source>
        <dbReference type="Proteomes" id="UP000194280"/>
    </source>
</evidence>
<feature type="compositionally biased region" description="Acidic residues" evidence="1">
    <location>
        <begin position="432"/>
        <end position="446"/>
    </location>
</feature>
<dbReference type="InterPro" id="IPR042065">
    <property type="entry name" value="E3_ELL-like"/>
</dbReference>
<feature type="compositionally biased region" description="Polar residues" evidence="1">
    <location>
        <begin position="614"/>
        <end position="623"/>
    </location>
</feature>
<dbReference type="AlphaFoldDB" id="A0A1Z5T462"/>
<feature type="compositionally biased region" description="Polar residues" evidence="1">
    <location>
        <begin position="316"/>
        <end position="329"/>
    </location>
</feature>
<feature type="compositionally biased region" description="Low complexity" evidence="1">
    <location>
        <begin position="667"/>
        <end position="682"/>
    </location>
</feature>
<dbReference type="SUPFAM" id="SSF46785">
    <property type="entry name" value="Winged helix' DNA-binding domain"/>
    <property type="match status" value="1"/>
</dbReference>
<feature type="compositionally biased region" description="Polar residues" evidence="1">
    <location>
        <begin position="698"/>
        <end position="707"/>
    </location>
</feature>
<feature type="compositionally biased region" description="Basic and acidic residues" evidence="1">
    <location>
        <begin position="452"/>
        <end position="472"/>
    </location>
</feature>
<evidence type="ECO:0000313" key="3">
    <source>
        <dbReference type="EMBL" id="OTA30824.1"/>
    </source>
</evidence>
<dbReference type="Pfam" id="PF10390">
    <property type="entry name" value="ELL"/>
    <property type="match status" value="1"/>
</dbReference>
<feature type="compositionally biased region" description="Basic and acidic residues" evidence="1">
    <location>
        <begin position="365"/>
        <end position="407"/>
    </location>
</feature>
<reference evidence="3 4" key="1">
    <citation type="submission" date="2017-01" db="EMBL/GenBank/DDBJ databases">
        <title>The recent genome duplication of the halophilic yeast Hortaea werneckii: insights from long-read sequencing.</title>
        <authorList>
            <person name="Sinha S."/>
            <person name="Flibotte S."/>
            <person name="Neira M."/>
            <person name="Lenassi M."/>
            <person name="Gostincar C."/>
            <person name="Stajich J.E."/>
            <person name="Nislow C.E."/>
        </authorList>
    </citation>
    <scope>NUCLEOTIDE SEQUENCE [LARGE SCALE GENOMIC DNA]</scope>
    <source>
        <strain evidence="3 4">EXF-2000</strain>
    </source>
</reference>
<dbReference type="OrthoDB" id="2587563at2759"/>